<dbReference type="Proteomes" id="UP000275394">
    <property type="component" value="Unassembled WGS sequence"/>
</dbReference>
<evidence type="ECO:0000313" key="2">
    <source>
        <dbReference type="Proteomes" id="UP000275394"/>
    </source>
</evidence>
<dbReference type="EMBL" id="RKHR01000010">
    <property type="protein sequence ID" value="ROR94862.1"/>
    <property type="molecule type" value="Genomic_DNA"/>
</dbReference>
<dbReference type="OrthoDB" id="5597089at2"/>
<comment type="caution">
    <text evidence="1">The sequence shown here is derived from an EMBL/GenBank/DDBJ whole genome shotgun (WGS) entry which is preliminary data.</text>
</comment>
<dbReference type="InterPro" id="IPR021936">
    <property type="entry name" value="DUF3549"/>
</dbReference>
<organism evidence="1 2">
    <name type="scientific">Sinobacterium caligoides</name>
    <dbReference type="NCBI Taxonomy" id="933926"/>
    <lineage>
        <taxon>Bacteria</taxon>
        <taxon>Pseudomonadati</taxon>
        <taxon>Pseudomonadota</taxon>
        <taxon>Gammaproteobacteria</taxon>
        <taxon>Cellvibrionales</taxon>
        <taxon>Spongiibacteraceae</taxon>
        <taxon>Sinobacterium</taxon>
    </lineage>
</organism>
<accession>A0A3N2D5A9</accession>
<name>A0A3N2D5A9_9GAMM</name>
<keyword evidence="2" id="KW-1185">Reference proteome</keyword>
<dbReference type="AlphaFoldDB" id="A0A3N2D5A9"/>
<gene>
    <name evidence="1" type="ORF">EDC56_3848</name>
</gene>
<dbReference type="RefSeq" id="WP_123714158.1">
    <property type="nucleotide sequence ID" value="NZ_RKHR01000010.1"/>
</dbReference>
<reference evidence="1 2" key="1">
    <citation type="submission" date="2018-11" db="EMBL/GenBank/DDBJ databases">
        <title>Genomic Encyclopedia of Type Strains, Phase IV (KMG-IV): sequencing the most valuable type-strain genomes for metagenomic binning, comparative biology and taxonomic classification.</title>
        <authorList>
            <person name="Goeker M."/>
        </authorList>
    </citation>
    <scope>NUCLEOTIDE SEQUENCE [LARGE SCALE GENOMIC DNA]</scope>
    <source>
        <strain evidence="1 2">DSM 100316</strain>
    </source>
</reference>
<evidence type="ECO:0000313" key="1">
    <source>
        <dbReference type="EMBL" id="ROR94862.1"/>
    </source>
</evidence>
<protein>
    <submittedName>
        <fullName evidence="1">Uncharacterized protein DUF3549</fullName>
    </submittedName>
</protein>
<proteinExistence type="predicted"/>
<dbReference type="Pfam" id="PF12069">
    <property type="entry name" value="DUF3549"/>
    <property type="match status" value="1"/>
</dbReference>
<sequence length="360" mass="40228">MNHDQQPPQTLHALLQRLGLQLTCYDFGRRIQQLPDAVWQSFEDLQRPYPQPYLRHACLAMVIQDGTVEMQSNPMLWFIRLPLDEFSMLDVGSRDLFIGAILHRLGRQMEQLQQNGESVDLLADNPFVFTPPEERLCQLHAILRADLCLPPSAHQAAALDYLQHSLGANEGDNWQHLELAGLADIAARLQEHHSLLEQSLPQLPLPVLAALCQGFENRTIDSQLSKLIEQRLKDYLQQTGDDAPLLPSLLRGLSQSTDLAQLRQLVIELLQSPHGQQLELLATLSSRFHLLLVDKLVCSLFLEQLAASPSASHAFSQLVAELLSLNTLKPTLIHCLLTEQRSPALASAADAFIAQATNNN</sequence>